<evidence type="ECO:0000256" key="3">
    <source>
        <dbReference type="SAM" id="MobiDB-lite"/>
    </source>
</evidence>
<reference evidence="6 7" key="1">
    <citation type="submission" date="2018-09" db="EMBL/GenBank/DDBJ databases">
        <authorList>
            <person name="Le Fleche-Mateos A."/>
        </authorList>
    </citation>
    <scope>NUCLEOTIDE SEQUENCE [LARGE SCALE GENOMIC DNA]</scope>
    <source>
        <strain evidence="6 7">DSM 27399</strain>
    </source>
</reference>
<dbReference type="AlphaFoldDB" id="A0A419N1R4"/>
<evidence type="ECO:0000256" key="1">
    <source>
        <dbReference type="ARBA" id="ARBA00022612"/>
    </source>
</evidence>
<keyword evidence="4" id="KW-1133">Transmembrane helix</keyword>
<keyword evidence="1" id="KW-1188">Viral release from host cell</keyword>
<protein>
    <submittedName>
        <fullName evidence="6">Phage tail tape measure protein</fullName>
    </submittedName>
</protein>
<keyword evidence="7" id="KW-1185">Reference proteome</keyword>
<dbReference type="RefSeq" id="WP_120135288.1">
    <property type="nucleotide sequence ID" value="NZ_RAHH01000059.1"/>
</dbReference>
<dbReference type="PANTHER" id="PTHR37813:SF1">
    <property type="entry name" value="FELS-2 PROPHAGE PROTEIN"/>
    <property type="match status" value="1"/>
</dbReference>
<evidence type="ECO:0000256" key="4">
    <source>
        <dbReference type="SAM" id="Phobius"/>
    </source>
</evidence>
<feature type="coiled-coil region" evidence="2">
    <location>
        <begin position="96"/>
        <end position="123"/>
    </location>
</feature>
<feature type="domain" description="Phage tail tape measure protein" evidence="5">
    <location>
        <begin position="238"/>
        <end position="439"/>
    </location>
</feature>
<feature type="region of interest" description="Disordered" evidence="3">
    <location>
        <begin position="727"/>
        <end position="768"/>
    </location>
</feature>
<keyword evidence="4" id="KW-0812">Transmembrane</keyword>
<feature type="transmembrane region" description="Helical" evidence="4">
    <location>
        <begin position="565"/>
        <end position="587"/>
    </location>
</feature>
<evidence type="ECO:0000313" key="6">
    <source>
        <dbReference type="EMBL" id="RJT31860.1"/>
    </source>
</evidence>
<evidence type="ECO:0000259" key="5">
    <source>
        <dbReference type="Pfam" id="PF10145"/>
    </source>
</evidence>
<gene>
    <name evidence="6" type="ORF">D6C13_24855</name>
</gene>
<evidence type="ECO:0000256" key="2">
    <source>
        <dbReference type="SAM" id="Coils"/>
    </source>
</evidence>
<keyword evidence="4" id="KW-0472">Membrane</keyword>
<dbReference type="PANTHER" id="PTHR37813">
    <property type="entry name" value="FELS-2 PROPHAGE PROTEIN"/>
    <property type="match status" value="1"/>
</dbReference>
<name>A0A419N1R4_9GAMM</name>
<dbReference type="NCBIfam" id="TIGR01760">
    <property type="entry name" value="tape_meas_TP901"/>
    <property type="match status" value="1"/>
</dbReference>
<feature type="transmembrane region" description="Helical" evidence="4">
    <location>
        <begin position="593"/>
        <end position="611"/>
    </location>
</feature>
<keyword evidence="2" id="KW-0175">Coiled coil</keyword>
<proteinExistence type="predicted"/>
<comment type="caution">
    <text evidence="6">The sequence shown here is derived from an EMBL/GenBank/DDBJ whole genome shotgun (WGS) entry which is preliminary data.</text>
</comment>
<feature type="transmembrane region" description="Helical" evidence="4">
    <location>
        <begin position="540"/>
        <end position="558"/>
    </location>
</feature>
<sequence>MSNLKLEVLLKAVDQATRPFKAVQNASKALSGDIRNSQNTLKDLNAQAGKIDGFRKSSAQLAVTGQKLKDAKAEAAALAIQFRNTASPTRAQAQAMESAKRTAAQLQTQFNGLRQSVQRQRTELSQAGISTRTLSDSERRLKTSISETTAQLNRQRESLTRVSAQQAKLNAVKGRYQAGKQFAGSVTGAGAAGVGIATAGTAAGVGLLMPGFNFAQKNSELQATLGLEKDSADMTALRTQARQLGDNTAASADDAAAAQIIVAKSGADKDGILAATPTILNLSLANKRTMEENATLLMGVKSAFGMTNDTVAHIGDVLSTAMNKSAATFEGLSDTMTYAAPVAKQAGISVEETAAMAAALADAKITGSMAGTGARAVITRLQAPTGTAAAALGELKVKTADSKGNMRPLFTLLKEMQKSFEKNKLGTSQRAQYMKAIFGEEASSAAAVLMTGASSGKLDELTKALKTSDGKTEELVKTMQDNLGGDFKEFQSAYEAVGTDLFDQQDSSLRKLVQTATGYVLKLDKWIVNNKALAETLGKVAGGALLIIGALGVFGLVAGPVIGGINLIVAAAGMLWSILGTVGSAIITAIGGLTWPVVAVAAAIVAGALLIRKYWEPIGAFFAGVIEGLGIAFAPVKELFAPLKPVFDWLGDKLKMVWQWFKDLIEPVKSTQETLNNCKDTGVMFGQAIANALTAPLQAFNKLRSGVDWLLEKLGIIKDESADIDKTADKADRRSRQNGDTDPAEHPLDNPAPVTPPPTGGLPGGGYTPVAVGGGRSYIDRSTHHYTIAAGAGAGLGVQDTSRQIRAELEARDRARAAQQRSRMDND</sequence>
<accession>A0A419N1R4</accession>
<dbReference type="InterPro" id="IPR010090">
    <property type="entry name" value="Phage_tape_meas"/>
</dbReference>
<evidence type="ECO:0000313" key="7">
    <source>
        <dbReference type="Proteomes" id="UP000284908"/>
    </source>
</evidence>
<dbReference type="EMBL" id="RAHH01000059">
    <property type="protein sequence ID" value="RJT31860.1"/>
    <property type="molecule type" value="Genomic_DNA"/>
</dbReference>
<dbReference type="OrthoDB" id="8019720at2"/>
<dbReference type="Proteomes" id="UP000284908">
    <property type="component" value="Unassembled WGS sequence"/>
</dbReference>
<feature type="transmembrane region" description="Helical" evidence="4">
    <location>
        <begin position="618"/>
        <end position="636"/>
    </location>
</feature>
<organism evidence="6 7">
    <name type="scientific">Rahnella woolbedingensis</name>
    <dbReference type="NCBI Taxonomy" id="1510574"/>
    <lineage>
        <taxon>Bacteria</taxon>
        <taxon>Pseudomonadati</taxon>
        <taxon>Pseudomonadota</taxon>
        <taxon>Gammaproteobacteria</taxon>
        <taxon>Enterobacterales</taxon>
        <taxon>Yersiniaceae</taxon>
        <taxon>Rahnella</taxon>
    </lineage>
</organism>
<feature type="compositionally biased region" description="Basic and acidic residues" evidence="3">
    <location>
        <begin position="727"/>
        <end position="748"/>
    </location>
</feature>
<dbReference type="Pfam" id="PF10145">
    <property type="entry name" value="PhageMin_Tail"/>
    <property type="match status" value="1"/>
</dbReference>